<evidence type="ECO:0000313" key="3">
    <source>
        <dbReference type="Proteomes" id="UP001642540"/>
    </source>
</evidence>
<proteinExistence type="predicted"/>
<sequence>MSFVIGVNPRQVAQRKDFGVCLDLPPEDWNKPVHIYANPRRSVKEWTLNPKDLFKCPVVASYKHHIGFGEMFMNGRVEPKILVERECQEDCPGGNNASNFDTPMRPMGRSLGDIPTQQDQDHHRYHQQPAATSASSNLPPNQTVRSFTKLYNRHRPSKTQEEMQEEKDEARARVEEDEEIFAQETNEQTLRMMHSHITPLLLNVSGAQVKTRAYEYLQILRKVVEKACPNDFIPPILLRGVMRMFRQLLWETQDTFTPTQHGDEDSHRRTLDVLSFCLNSTPEYAYTFNTLNDSYSNDTSLRDTIPLVAQWPNWAVPPERCPEPIIFAVNGSFYRREWEDWSYIRNITMIGIHLKFNVTMLDFVVETAWKIAIMGAFRCSWYFNETSYSDFYTFSEQTRSFFNEKIKKRWYYLPSVEKTYQIVQMMFPAHDLKKFAFGLDACMLGMHRFGAEAMSERIVSRPKITAMEEDLSQSIKYFDRYAPENAEALRAHALKSTDYAPKPEWPSIYYPKPGDTYPEQYIYKGKRRRRRNAAESFNMWGNTATCIRSYSEPWSRGQALGYHVPPGCRSPTGTYN</sequence>
<dbReference type="EMBL" id="CAXLJM020000125">
    <property type="protein sequence ID" value="CAL8139414.1"/>
    <property type="molecule type" value="Genomic_DNA"/>
</dbReference>
<comment type="caution">
    <text evidence="2">The sequence shown here is derived from an EMBL/GenBank/DDBJ whole genome shotgun (WGS) entry which is preliminary data.</text>
</comment>
<reference evidence="2 3" key="1">
    <citation type="submission" date="2024-08" db="EMBL/GenBank/DDBJ databases">
        <authorList>
            <person name="Cucini C."/>
            <person name="Frati F."/>
        </authorList>
    </citation>
    <scope>NUCLEOTIDE SEQUENCE [LARGE SCALE GENOMIC DNA]</scope>
</reference>
<feature type="compositionally biased region" description="Polar residues" evidence="1">
    <location>
        <begin position="129"/>
        <end position="146"/>
    </location>
</feature>
<organism evidence="2 3">
    <name type="scientific">Orchesella dallaii</name>
    <dbReference type="NCBI Taxonomy" id="48710"/>
    <lineage>
        <taxon>Eukaryota</taxon>
        <taxon>Metazoa</taxon>
        <taxon>Ecdysozoa</taxon>
        <taxon>Arthropoda</taxon>
        <taxon>Hexapoda</taxon>
        <taxon>Collembola</taxon>
        <taxon>Entomobryomorpha</taxon>
        <taxon>Entomobryoidea</taxon>
        <taxon>Orchesellidae</taxon>
        <taxon>Orchesellinae</taxon>
        <taxon>Orchesella</taxon>
    </lineage>
</organism>
<dbReference type="Proteomes" id="UP001642540">
    <property type="component" value="Unassembled WGS sequence"/>
</dbReference>
<feature type="region of interest" description="Disordered" evidence="1">
    <location>
        <begin position="92"/>
        <end position="175"/>
    </location>
</feature>
<evidence type="ECO:0000313" key="2">
    <source>
        <dbReference type="EMBL" id="CAL8139414.1"/>
    </source>
</evidence>
<protein>
    <submittedName>
        <fullName evidence="2">Uncharacterized protein</fullName>
    </submittedName>
</protein>
<keyword evidence="3" id="KW-1185">Reference proteome</keyword>
<evidence type="ECO:0000256" key="1">
    <source>
        <dbReference type="SAM" id="MobiDB-lite"/>
    </source>
</evidence>
<name>A0ABP1RYX6_9HEXA</name>
<gene>
    <name evidence="2" type="ORF">ODALV1_LOCUS27826</name>
</gene>
<accession>A0ABP1RYX6</accession>